<accession>A0A9Q3W972</accession>
<name>A0A9Q3W972_9GAMM</name>
<protein>
    <recommendedName>
        <fullName evidence="1">Ubiquinone biosynthesis protein UbiV</fullName>
    </recommendedName>
</protein>
<dbReference type="EMBL" id="JAJVKT010000031">
    <property type="protein sequence ID" value="MCE7510844.1"/>
    <property type="molecule type" value="Genomic_DNA"/>
</dbReference>
<keyword evidence="1" id="KW-0411">Iron-sulfur</keyword>
<keyword evidence="1" id="KW-0831">Ubiquinone biosynthesis</keyword>
<dbReference type="InterPro" id="IPR001539">
    <property type="entry name" value="Peptidase_U32"/>
</dbReference>
<dbReference type="GO" id="GO:0051539">
    <property type="term" value="F:4 iron, 4 sulfur cluster binding"/>
    <property type="evidence" value="ECO:0007669"/>
    <property type="project" value="UniProtKB-UniRule"/>
</dbReference>
<comment type="function">
    <text evidence="1">Required for O(2)-independent ubiquinone (coenzyme Q) biosynthesis. Together with UbiU, is essential for the C6-hydroxylation reaction in the oxygen-independent ubiquinone biosynthesis pathway.</text>
</comment>
<feature type="binding site" evidence="1">
    <location>
        <position position="179"/>
    </location>
    <ligand>
        <name>[4Fe-4S] cluster</name>
        <dbReference type="ChEBI" id="CHEBI:49883"/>
    </ligand>
</feature>
<evidence type="ECO:0000313" key="3">
    <source>
        <dbReference type="Proteomes" id="UP001107961"/>
    </source>
</evidence>
<comment type="cofactor">
    <cofactor evidence="1">
        <name>[4Fe-4S] cluster</name>
        <dbReference type="ChEBI" id="CHEBI:49883"/>
    </cofactor>
</comment>
<comment type="similarity">
    <text evidence="1">Belongs to the peptidase U32 family. UbiV subfamily.</text>
</comment>
<reference evidence="2" key="1">
    <citation type="submission" date="2022-01" db="EMBL/GenBank/DDBJ databases">
        <authorList>
            <person name="Karlyshev A.V."/>
            <person name="Jaspars M."/>
        </authorList>
    </citation>
    <scope>NUCLEOTIDE SEQUENCE</scope>
    <source>
        <strain evidence="2">AGSA3-2</strain>
    </source>
</reference>
<organism evidence="2 3">
    <name type="scientific">Alloalcanivorax xenomutans</name>
    <dbReference type="NCBI Taxonomy" id="1094342"/>
    <lineage>
        <taxon>Bacteria</taxon>
        <taxon>Pseudomonadati</taxon>
        <taxon>Pseudomonadota</taxon>
        <taxon>Gammaproteobacteria</taxon>
        <taxon>Oceanospirillales</taxon>
        <taxon>Alcanivoracaceae</taxon>
        <taxon>Alloalcanivorax</taxon>
    </lineage>
</organism>
<evidence type="ECO:0000313" key="2">
    <source>
        <dbReference type="EMBL" id="MCE7510844.1"/>
    </source>
</evidence>
<dbReference type="InterPro" id="IPR043693">
    <property type="entry name" value="UbiV"/>
</dbReference>
<dbReference type="InterPro" id="IPR051454">
    <property type="entry name" value="RNA/ubiquinone_mod_enzymes"/>
</dbReference>
<keyword evidence="1" id="KW-0004">4Fe-4S</keyword>
<keyword evidence="1" id="KW-0479">Metal-binding</keyword>
<dbReference type="PANTHER" id="PTHR30217:SF11">
    <property type="entry name" value="UBIQUINONE BIOSYNTHESIS PROTEIN UBIV"/>
    <property type="match status" value="1"/>
</dbReference>
<feature type="binding site" evidence="1">
    <location>
        <position position="192"/>
    </location>
    <ligand>
        <name>[4Fe-4S] cluster</name>
        <dbReference type="ChEBI" id="CHEBI:49883"/>
    </ligand>
</feature>
<dbReference type="Proteomes" id="UP001107961">
    <property type="component" value="Unassembled WGS sequence"/>
</dbReference>
<dbReference type="AlphaFoldDB" id="A0A9Q3W972"/>
<dbReference type="KEGG" id="axe:P40_14215"/>
<sequence length="295" mass="33064">MLELALGPVPFYWHQQDYESFYAQAADWPVERIYLGETVCGRRRDMKLDHWLGLARELRAQGKTVVLASQTLIEAGADLRALRRLCDNGELPVEANDMSAVHLLSEAGIPFIGGAPLNLYNVEAIRLLAGSGMQRWHAPLELSRQALTALLTALREQDLALPCEVHAYGHLALAWSARCFTARRRGNAKDRCQFVCRDDPQGLPLFSQDGRRLFTLNGIQTLSAWPQDLRRELPVMAEMGISSARLVVADEPMAEIVAAFDRVRRGQPDHRDPLALVDEARCDGYWHGAPGMDRR</sequence>
<keyword evidence="3" id="KW-1185">Reference proteome</keyword>
<proteinExistence type="inferred from homology"/>
<comment type="subunit">
    <text evidence="1">Forms a heterodimer with UbiU.</text>
</comment>
<dbReference type="NCBIfam" id="NF011991">
    <property type="entry name" value="PRK15447.1"/>
    <property type="match status" value="1"/>
</dbReference>
<dbReference type="HAMAP" id="MF_02233">
    <property type="entry name" value="UbiV"/>
    <property type="match status" value="1"/>
</dbReference>
<dbReference type="Pfam" id="PF01136">
    <property type="entry name" value="Peptidase_U32"/>
    <property type="match status" value="1"/>
</dbReference>
<evidence type="ECO:0000256" key="1">
    <source>
        <dbReference type="HAMAP-Rule" id="MF_02233"/>
    </source>
</evidence>
<feature type="binding site" evidence="1">
    <location>
        <position position="40"/>
    </location>
    <ligand>
        <name>[4Fe-4S] cluster</name>
        <dbReference type="ChEBI" id="CHEBI:49883"/>
    </ligand>
</feature>
<dbReference type="PANTHER" id="PTHR30217">
    <property type="entry name" value="PEPTIDASE U32 FAMILY"/>
    <property type="match status" value="1"/>
</dbReference>
<keyword evidence="1" id="KW-0408">Iron</keyword>
<feature type="binding site" evidence="1">
    <location>
        <position position="196"/>
    </location>
    <ligand>
        <name>[4Fe-4S] cluster</name>
        <dbReference type="ChEBI" id="CHEBI:49883"/>
    </ligand>
</feature>
<comment type="caution">
    <text evidence="2">The sequence shown here is derived from an EMBL/GenBank/DDBJ whole genome shotgun (WGS) entry which is preliminary data.</text>
</comment>
<dbReference type="GO" id="GO:0006744">
    <property type="term" value="P:ubiquinone biosynthetic process"/>
    <property type="evidence" value="ECO:0007669"/>
    <property type="project" value="UniProtKB-UniRule"/>
</dbReference>
<dbReference type="GO" id="GO:0046872">
    <property type="term" value="F:metal ion binding"/>
    <property type="evidence" value="ECO:0007669"/>
    <property type="project" value="UniProtKB-KW"/>
</dbReference>
<comment type="pathway">
    <text evidence="1">Cofactor biosynthesis; ubiquinone biosynthesis.</text>
</comment>
<gene>
    <name evidence="1" type="primary">ubiV</name>
    <name evidence="2" type="ORF">LZG35_19575</name>
</gene>
<dbReference type="RefSeq" id="WP_022997144.1">
    <property type="nucleotide sequence ID" value="NZ_CBDDTQ010000005.1"/>
</dbReference>